<dbReference type="GO" id="GO:1905515">
    <property type="term" value="P:non-motile cilium assembly"/>
    <property type="evidence" value="ECO:0007669"/>
    <property type="project" value="TreeGrafter"/>
</dbReference>
<dbReference type="Pfam" id="PF00168">
    <property type="entry name" value="C2"/>
    <property type="match status" value="1"/>
</dbReference>
<dbReference type="GO" id="GO:0035869">
    <property type="term" value="C:ciliary transition zone"/>
    <property type="evidence" value="ECO:0007669"/>
    <property type="project" value="TreeGrafter"/>
</dbReference>
<dbReference type="PANTHER" id="PTHR20837">
    <property type="entry name" value="CENTROSOMAL PROTEIN-RELATED"/>
    <property type="match status" value="1"/>
</dbReference>
<feature type="domain" description="C2" evidence="3">
    <location>
        <begin position="1192"/>
        <end position="1352"/>
    </location>
</feature>
<keyword evidence="1" id="KW-0175">Coiled coil</keyword>
<dbReference type="SMART" id="SM00239">
    <property type="entry name" value="C2"/>
    <property type="match status" value="1"/>
</dbReference>
<dbReference type="SUPFAM" id="SSF49562">
    <property type="entry name" value="C2 domain (Calcium/lipid-binding domain, CaLB)"/>
    <property type="match status" value="1"/>
</dbReference>
<dbReference type="Pfam" id="PF24656">
    <property type="entry name" value="CEPT76_peptidase"/>
    <property type="match status" value="2"/>
</dbReference>
<dbReference type="Pfam" id="PF17661">
    <property type="entry name" value="DUF5523"/>
    <property type="match status" value="1"/>
</dbReference>
<dbReference type="Pfam" id="PF15625">
    <property type="entry name" value="CC2D2AN-C2"/>
    <property type="match status" value="1"/>
</dbReference>
<reference evidence="4" key="1">
    <citation type="submission" date="2022-06" db="EMBL/GenBank/DDBJ databases">
        <authorList>
            <person name="Berger JAMES D."/>
            <person name="Berger JAMES D."/>
        </authorList>
    </citation>
    <scope>NUCLEOTIDE SEQUENCE [LARGE SCALE GENOMIC DNA]</scope>
</reference>
<dbReference type="Gene3D" id="2.60.40.150">
    <property type="entry name" value="C2 domain"/>
    <property type="match status" value="1"/>
</dbReference>
<feature type="coiled-coil region" evidence="1">
    <location>
        <begin position="605"/>
        <end position="665"/>
    </location>
</feature>
<protein>
    <recommendedName>
        <fullName evidence="3">C2 domain-containing protein</fullName>
    </recommendedName>
</protein>
<dbReference type="InterPro" id="IPR041510">
    <property type="entry name" value="DUF5523"/>
</dbReference>
<proteinExistence type="predicted"/>
<dbReference type="PROSITE" id="PS50004">
    <property type="entry name" value="C2"/>
    <property type="match status" value="1"/>
</dbReference>
<accession>A0AA85IWJ0</accession>
<organism evidence="4 5">
    <name type="scientific">Trichobilharzia regenti</name>
    <name type="common">Nasal bird schistosome</name>
    <dbReference type="NCBI Taxonomy" id="157069"/>
    <lineage>
        <taxon>Eukaryota</taxon>
        <taxon>Metazoa</taxon>
        <taxon>Spiralia</taxon>
        <taxon>Lophotrochozoa</taxon>
        <taxon>Platyhelminthes</taxon>
        <taxon>Trematoda</taxon>
        <taxon>Digenea</taxon>
        <taxon>Strigeidida</taxon>
        <taxon>Schistosomatoidea</taxon>
        <taxon>Schistosomatidae</taxon>
        <taxon>Trichobilharzia</taxon>
    </lineage>
</organism>
<dbReference type="GO" id="GO:1904491">
    <property type="term" value="P:protein localization to ciliary transition zone"/>
    <property type="evidence" value="ECO:0007669"/>
    <property type="project" value="TreeGrafter"/>
</dbReference>
<dbReference type="InterPro" id="IPR000008">
    <property type="entry name" value="C2_dom"/>
</dbReference>
<feature type="region of interest" description="Disordered" evidence="2">
    <location>
        <begin position="1"/>
        <end position="79"/>
    </location>
</feature>
<keyword evidence="4" id="KW-1185">Reference proteome</keyword>
<evidence type="ECO:0000259" key="3">
    <source>
        <dbReference type="PROSITE" id="PS50004"/>
    </source>
</evidence>
<reference evidence="5" key="2">
    <citation type="submission" date="2023-11" db="UniProtKB">
        <authorList>
            <consortium name="WormBaseParasite"/>
        </authorList>
    </citation>
    <scope>IDENTIFICATION</scope>
</reference>
<evidence type="ECO:0000313" key="4">
    <source>
        <dbReference type="Proteomes" id="UP000050795"/>
    </source>
</evidence>
<dbReference type="Proteomes" id="UP000050795">
    <property type="component" value="Unassembled WGS sequence"/>
</dbReference>
<dbReference type="WBParaSite" id="TREG1_116850.1">
    <property type="protein sequence ID" value="TREG1_116850.1"/>
    <property type="gene ID" value="TREG1_116850"/>
</dbReference>
<name>A0AA85IWJ0_TRIRE</name>
<evidence type="ECO:0000256" key="2">
    <source>
        <dbReference type="SAM" id="MobiDB-lite"/>
    </source>
</evidence>
<dbReference type="PANTHER" id="PTHR20837:SF0">
    <property type="entry name" value="COILED-COIL AND C2 DOMAIN-CONTAINING PROTEIN 2A"/>
    <property type="match status" value="1"/>
</dbReference>
<dbReference type="InterPro" id="IPR035892">
    <property type="entry name" value="C2_domain_sf"/>
</dbReference>
<dbReference type="InterPro" id="IPR056290">
    <property type="entry name" value="CEPT76/DRC7_peptidase-like_dom"/>
</dbReference>
<feature type="compositionally biased region" description="Basic residues" evidence="2">
    <location>
        <begin position="53"/>
        <end position="63"/>
    </location>
</feature>
<dbReference type="InterPro" id="IPR028928">
    <property type="entry name" value="CC2D2AN-C2"/>
</dbReference>
<dbReference type="InterPro" id="IPR052434">
    <property type="entry name" value="Tectonic-like_complex_comp"/>
</dbReference>
<evidence type="ECO:0000256" key="1">
    <source>
        <dbReference type="SAM" id="Coils"/>
    </source>
</evidence>
<evidence type="ECO:0000313" key="5">
    <source>
        <dbReference type="WBParaSite" id="TREG1_116850.1"/>
    </source>
</evidence>
<sequence>MQAGPSSDHEDVKVLESNLKTKHMHKSRQIDDGIPKEPEVSGVAEPSTLKPPMVKKRKKKARKLPNLDSGDGDMKKMKDVPLVEIKQPSLNARASEKEQQEGDVNIVVKKATSPVSASISPPLKYEQSKQFAKSRFSYALPERMQRFRRSTALGDVSTSPELSLSDIRGKENLGQISGYEFFVKEWFDQPAGRESSLGGFISHLESQSGGSGVAVADEALLRMLKTKRHRSLSKRAESTTEDTSAEINQENQPLLAFNERTKQDLLVFGRLPHLSNQERIQLESKFLYDPPDSEVPVELKTGGQLPRYLEDEGFFISKLPYVAPTNLRRLENRIISEIHMDVYGLKTILTCQSADDATLNGKVNNNNNNNQEVEEKKKLKIQSWFREDGMLNLQSNPLKNIPSRPSLWNDQFNPLPEKFQIFYVQPLSPEMTQNYFSMQSEGSNCQNQSTFALNLSRNKQAGKECRLDVDIRRITFDFHPLFSLEHVYAQNLRQIVQAYELALSRDQVNACIQRISALKRALKQLEGKRIANESTFNEDQLAEIDCRIEDYYHEISLMRRARNHAEAYEKGLLASALRAWKRVKEARVKSGCTNTTVRLKIAKQMTNVEQDLLDWNQELDEIVSEAKHQFDIEYQEAQRKYEEEMEVYKQEKKKLDAALRRQRLRESGQTDELEDNPDIEREDAQILAKQKLLGPPPTSPRPFDAQIVRDEAEINLKKCRRLYNEPKVTVSLLEDAVISSNAECPKNELNRRFKMLEYAYFIKLYYNGKLVETTQPQLLTNYFTLDFRWILPIQIRHQPESIVAKLFEKHGWKSYQIGEFYIAPPSYEEMKISSAIQTTTTTTATTPSSSSNATSEFNLQCLRFTITTGASFKLVQSSASLPDISSLVAYVGLGGKLLLEALDGTGEKTVSLPITGTLYAMAKWVPSKSILNDLNNIEANSGYLNRRSAYMNSSMKKSTTDLRSLLYPSMQMYQSNQLFFSDTFKFNTATTDNNNSSITNKLNFTTPTLDPNNTMDSKLLNIIQTMSGTHLLPSSLQNTNQPDVLCHTRAGGANYFHLDYALERYNFCTDEDLDKSKRLRLFRLRQNRVPGFQNIIIPSYARHISEDIFDSLNEKKSFDTHYSTLKGMKAYKQRHKMYIDKIKNEVNQHFQEALNKKSLREIVIEEEIPNILFLLPLFKRLFEPKRPLRPKYQERRRIGPQYVHDCGLQLIVTIHGAYNLPIRSRKRTDQSDYRDNKIEDRNNPLKPFVEVKFQQHKKSTIPSEGRNPSWNTEFRFGFFLTAETPNLECMKDPIIINVYDQVTFSQAEGEQQEALSTSLSSHYIQRVEHHLIGSTEVPLSTIYLNSKVSGRINLSVPIILQGYETVNLAKSSIRPMVDVLMTLEPSIYPPAPLMDSFMTTESVSIQSTLTKWYEKLSKHKYMSDRLFKPLVMNSDCHEVLMTRFLYPLNPPEDFLPGQKTGLTISESMLRLARYVSLIPYEPDAASFPGLAQVWCTCDQFLSMLRGDEEEHAVLLACYFMYILKFNTMDNTGDDVDTSNVPTTSNQSFKSPVTSVYLCIGEAVPEGRTVYIMTEDFISQKHITESINWRLWNPVTGQNYSVHDVNNPLRSVWGLVNSQNILANIQQKKEPWELVWDLTSTKCWLPVFSKTEVLNNSSASLETIQPKTLLYASLESREVEHIKFELETVLRDALMDWRKTKITRLNYEFIKEFNKMLENLEKNNGAYYDGLGQLLDRISSKYHIYGFPMNFSYMEPHEIIARVKSKGIHELIGSEFTLADVVNRFHQHEEQQQQPPRSSMAFSKTTLTSLTDSLFTVGSGSHKASLTPMRRSQADLMNDIQFTLNVYVKAYPGPVLSIWIYLAGLWRRASIE</sequence>
<dbReference type="CDD" id="cd00030">
    <property type="entry name" value="C2"/>
    <property type="match status" value="1"/>
</dbReference>
<feature type="compositionally biased region" description="Basic and acidic residues" evidence="2">
    <location>
        <begin position="28"/>
        <end position="39"/>
    </location>
</feature>